<dbReference type="RefSeq" id="WP_146921933.1">
    <property type="nucleotide sequence ID" value="NZ_CP042430.1"/>
</dbReference>
<feature type="transmembrane region" description="Helical" evidence="2">
    <location>
        <begin position="68"/>
        <end position="92"/>
    </location>
</feature>
<dbReference type="InterPro" id="IPR050879">
    <property type="entry name" value="Acyltransferase_3"/>
</dbReference>
<organism evidence="4 5">
    <name type="scientific">Baekduia soli</name>
    <dbReference type="NCBI Taxonomy" id="496014"/>
    <lineage>
        <taxon>Bacteria</taxon>
        <taxon>Bacillati</taxon>
        <taxon>Actinomycetota</taxon>
        <taxon>Thermoleophilia</taxon>
        <taxon>Solirubrobacterales</taxon>
        <taxon>Baekduiaceae</taxon>
        <taxon>Baekduia</taxon>
    </lineage>
</organism>
<reference evidence="4 5" key="1">
    <citation type="journal article" date="2018" name="J. Microbiol.">
        <title>Baekduia soli gen. nov., sp. nov., a novel bacterium isolated from the soil of Baekdu Mountain and proposal of a novel family name, Baekduiaceae fam. nov.</title>
        <authorList>
            <person name="An D.S."/>
            <person name="Siddiqi M.Z."/>
            <person name="Kim K.H."/>
            <person name="Yu H.S."/>
            <person name="Im W.T."/>
        </authorList>
    </citation>
    <scope>NUCLEOTIDE SEQUENCE [LARGE SCALE GENOMIC DNA]</scope>
    <source>
        <strain evidence="4 5">BR7-21</strain>
    </source>
</reference>
<accession>A0A5B8U9T6</accession>
<dbReference type="PANTHER" id="PTHR23028:SF53">
    <property type="entry name" value="ACYL_TRANSF_3 DOMAIN-CONTAINING PROTEIN"/>
    <property type="match status" value="1"/>
</dbReference>
<keyword evidence="4" id="KW-0012">Acyltransferase</keyword>
<evidence type="ECO:0000313" key="4">
    <source>
        <dbReference type="EMBL" id="QEC49568.1"/>
    </source>
</evidence>
<evidence type="ECO:0000313" key="5">
    <source>
        <dbReference type="Proteomes" id="UP000321805"/>
    </source>
</evidence>
<feature type="transmembrane region" description="Helical" evidence="2">
    <location>
        <begin position="365"/>
        <end position="387"/>
    </location>
</feature>
<dbReference type="EMBL" id="CP042430">
    <property type="protein sequence ID" value="QEC49568.1"/>
    <property type="molecule type" value="Genomic_DNA"/>
</dbReference>
<evidence type="ECO:0000256" key="1">
    <source>
        <dbReference type="SAM" id="MobiDB-lite"/>
    </source>
</evidence>
<keyword evidence="2" id="KW-1133">Transmembrane helix</keyword>
<dbReference type="Proteomes" id="UP000321805">
    <property type="component" value="Chromosome"/>
</dbReference>
<feature type="region of interest" description="Disordered" evidence="1">
    <location>
        <begin position="1"/>
        <end position="22"/>
    </location>
</feature>
<feature type="domain" description="Acyltransferase 3" evidence="3">
    <location>
        <begin position="31"/>
        <end position="381"/>
    </location>
</feature>
<evidence type="ECO:0000259" key="3">
    <source>
        <dbReference type="Pfam" id="PF01757"/>
    </source>
</evidence>
<feature type="transmembrane region" description="Helical" evidence="2">
    <location>
        <begin position="327"/>
        <end position="345"/>
    </location>
</feature>
<dbReference type="GO" id="GO:0009103">
    <property type="term" value="P:lipopolysaccharide biosynthetic process"/>
    <property type="evidence" value="ECO:0007669"/>
    <property type="project" value="TreeGrafter"/>
</dbReference>
<dbReference type="PANTHER" id="PTHR23028">
    <property type="entry name" value="ACETYLTRANSFERASE"/>
    <property type="match status" value="1"/>
</dbReference>
<protein>
    <submittedName>
        <fullName evidence="4">Acyltransferase</fullName>
    </submittedName>
</protein>
<evidence type="ECO:0000256" key="2">
    <source>
        <dbReference type="SAM" id="Phobius"/>
    </source>
</evidence>
<feature type="transmembrane region" description="Helical" evidence="2">
    <location>
        <begin position="36"/>
        <end position="56"/>
    </location>
</feature>
<keyword evidence="2" id="KW-0812">Transmembrane</keyword>
<dbReference type="InterPro" id="IPR002656">
    <property type="entry name" value="Acyl_transf_3_dom"/>
</dbReference>
<keyword evidence="4" id="KW-0808">Transferase</keyword>
<feature type="region of interest" description="Disordered" evidence="1">
    <location>
        <begin position="396"/>
        <end position="439"/>
    </location>
</feature>
<feature type="transmembrane region" description="Helical" evidence="2">
    <location>
        <begin position="113"/>
        <end position="136"/>
    </location>
</feature>
<dbReference type="OrthoDB" id="5242306at2"/>
<proteinExistence type="predicted"/>
<feature type="transmembrane region" description="Helical" evidence="2">
    <location>
        <begin position="264"/>
        <end position="289"/>
    </location>
</feature>
<feature type="transmembrane region" description="Helical" evidence="2">
    <location>
        <begin position="193"/>
        <end position="211"/>
    </location>
</feature>
<name>A0A5B8U9T6_9ACTN</name>
<keyword evidence="5" id="KW-1185">Reference proteome</keyword>
<keyword evidence="2" id="KW-0472">Membrane</keyword>
<feature type="transmembrane region" description="Helical" evidence="2">
    <location>
        <begin position="295"/>
        <end position="315"/>
    </location>
</feature>
<dbReference type="Pfam" id="PF01757">
    <property type="entry name" value="Acyl_transf_3"/>
    <property type="match status" value="1"/>
</dbReference>
<dbReference type="GO" id="GO:0016747">
    <property type="term" value="F:acyltransferase activity, transferring groups other than amino-acyl groups"/>
    <property type="evidence" value="ECO:0007669"/>
    <property type="project" value="InterPro"/>
</dbReference>
<sequence>MAGHKHAGALSPELTPDALRPPPGNPRFPLVDGLRAVAALCVVVTHTAFISGFNGHGELGAITARLDVGVALFFVISGFLLYRPFVAARHLARPAPRVLLYFRRRALRILPAYWLALTVLAIWPGLLLVHSGTWWVYYGFLQDLRVPWIEGGITAAWSLCVEVQFYLLLPLYALACARWLSGRSSAVQARAEAGALVFLAALSLLTRTLFFDDPAPDTVANTIAGTFTWFALGMGTAVLSVRWHATPVAQRPVPLRVLARRPGAAWVLSALLLLLVTRIGMPTVTITGYDGRDWFFGHVLYGAIALCFAAPAMLGDPARGGVPGRVLGWRPVAWLGLVSYGIFLWHQPLTGKFIGVQDWTTHGSFIVYTLVVAGVATGFATLSYYLVERPLLRFKDPPARSPGRTPGGDPSEITRDEPPRTVLGIQPPTESLEGRVGRP</sequence>
<dbReference type="GO" id="GO:0016020">
    <property type="term" value="C:membrane"/>
    <property type="evidence" value="ECO:0007669"/>
    <property type="project" value="TreeGrafter"/>
</dbReference>
<gene>
    <name evidence="4" type="ORF">FSW04_19665</name>
</gene>
<feature type="transmembrane region" description="Helical" evidence="2">
    <location>
        <begin position="223"/>
        <end position="243"/>
    </location>
</feature>
<dbReference type="KEGG" id="bsol:FSW04_19665"/>
<dbReference type="AlphaFoldDB" id="A0A5B8U9T6"/>
<feature type="transmembrane region" description="Helical" evidence="2">
    <location>
        <begin position="156"/>
        <end position="181"/>
    </location>
</feature>